<accession>A0AAV3YRV6</accession>
<sequence>MAYRNKVTSENVWAKCYSPSEHGHTRQWLSHILQPVSTWSHQVMVGPYSIARLNMVISGNCWAIFYSPSQHGYIRQNVDNTQQHIHYIIISEDIWAIPYTLSYYMVTSGNVWAIF</sequence>
<dbReference type="AlphaFoldDB" id="A0AAV3YRV6"/>
<organism evidence="1 2">
    <name type="scientific">Plakobranchus ocellatus</name>
    <dbReference type="NCBI Taxonomy" id="259542"/>
    <lineage>
        <taxon>Eukaryota</taxon>
        <taxon>Metazoa</taxon>
        <taxon>Spiralia</taxon>
        <taxon>Lophotrochozoa</taxon>
        <taxon>Mollusca</taxon>
        <taxon>Gastropoda</taxon>
        <taxon>Heterobranchia</taxon>
        <taxon>Euthyneura</taxon>
        <taxon>Panpulmonata</taxon>
        <taxon>Sacoglossa</taxon>
        <taxon>Placobranchoidea</taxon>
        <taxon>Plakobranchidae</taxon>
        <taxon>Plakobranchus</taxon>
    </lineage>
</organism>
<proteinExistence type="predicted"/>
<keyword evidence="2" id="KW-1185">Reference proteome</keyword>
<dbReference type="EMBL" id="BLXT01001356">
    <property type="protein sequence ID" value="GFN85027.1"/>
    <property type="molecule type" value="Genomic_DNA"/>
</dbReference>
<comment type="caution">
    <text evidence="1">The sequence shown here is derived from an EMBL/GenBank/DDBJ whole genome shotgun (WGS) entry which is preliminary data.</text>
</comment>
<protein>
    <submittedName>
        <fullName evidence="1">Uncharacterized protein</fullName>
    </submittedName>
</protein>
<reference evidence="1 2" key="1">
    <citation type="journal article" date="2021" name="Elife">
        <title>Chloroplast acquisition without the gene transfer in kleptoplastic sea slugs, Plakobranchus ocellatus.</title>
        <authorList>
            <person name="Maeda T."/>
            <person name="Takahashi S."/>
            <person name="Yoshida T."/>
            <person name="Shimamura S."/>
            <person name="Takaki Y."/>
            <person name="Nagai Y."/>
            <person name="Toyoda A."/>
            <person name="Suzuki Y."/>
            <person name="Arimoto A."/>
            <person name="Ishii H."/>
            <person name="Satoh N."/>
            <person name="Nishiyama T."/>
            <person name="Hasebe M."/>
            <person name="Maruyama T."/>
            <person name="Minagawa J."/>
            <person name="Obokata J."/>
            <person name="Shigenobu S."/>
        </authorList>
    </citation>
    <scope>NUCLEOTIDE SEQUENCE [LARGE SCALE GENOMIC DNA]</scope>
</reference>
<dbReference type="Proteomes" id="UP000735302">
    <property type="component" value="Unassembled WGS sequence"/>
</dbReference>
<evidence type="ECO:0000313" key="2">
    <source>
        <dbReference type="Proteomes" id="UP000735302"/>
    </source>
</evidence>
<gene>
    <name evidence="1" type="ORF">PoB_001153300</name>
</gene>
<evidence type="ECO:0000313" key="1">
    <source>
        <dbReference type="EMBL" id="GFN85027.1"/>
    </source>
</evidence>
<name>A0AAV3YRV6_9GAST</name>